<comment type="caution">
    <text evidence="2">The sequence shown here is derived from an EMBL/GenBank/DDBJ whole genome shotgun (WGS) entry which is preliminary data.</text>
</comment>
<reference evidence="2 3" key="1">
    <citation type="submission" date="2016-07" db="EMBL/GenBank/DDBJ databases">
        <title>Pervasive Adenine N6-methylation of Active Genes in Fungi.</title>
        <authorList>
            <consortium name="DOE Joint Genome Institute"/>
            <person name="Mondo S.J."/>
            <person name="Dannebaum R.O."/>
            <person name="Kuo R.C."/>
            <person name="Labutti K."/>
            <person name="Haridas S."/>
            <person name="Kuo A."/>
            <person name="Salamov A."/>
            <person name="Ahrendt S.R."/>
            <person name="Lipzen A."/>
            <person name="Sullivan W."/>
            <person name="Andreopoulos W.B."/>
            <person name="Clum A."/>
            <person name="Lindquist E."/>
            <person name="Daum C."/>
            <person name="Ramamoorthy G.K."/>
            <person name="Gryganskyi A."/>
            <person name="Culley D."/>
            <person name="Magnuson J.K."/>
            <person name="James T.Y."/>
            <person name="O'Malley M.A."/>
            <person name="Stajich J.E."/>
            <person name="Spatafora J.W."/>
            <person name="Visel A."/>
            <person name="Grigoriev I.V."/>
        </authorList>
    </citation>
    <scope>NUCLEOTIDE SEQUENCE [LARGE SCALE GENOMIC DNA]</scope>
    <source>
        <strain evidence="2 3">NRRL 2496</strain>
    </source>
</reference>
<dbReference type="Proteomes" id="UP000242180">
    <property type="component" value="Unassembled WGS sequence"/>
</dbReference>
<feature type="compositionally biased region" description="Basic and acidic residues" evidence="1">
    <location>
        <begin position="10"/>
        <end position="22"/>
    </location>
</feature>
<proteinExistence type="predicted"/>
<sequence length="71" mass="7581">MILPALTRPASEKKSSNSREVSRAANCVTKMVRLSLSSSGTGGEGDRPPRRLLGALTSYSVSFLSFSTKSF</sequence>
<evidence type="ECO:0000313" key="3">
    <source>
        <dbReference type="Proteomes" id="UP000242180"/>
    </source>
</evidence>
<organism evidence="2 3">
    <name type="scientific">Syncephalastrum racemosum</name>
    <name type="common">Filamentous fungus</name>
    <dbReference type="NCBI Taxonomy" id="13706"/>
    <lineage>
        <taxon>Eukaryota</taxon>
        <taxon>Fungi</taxon>
        <taxon>Fungi incertae sedis</taxon>
        <taxon>Mucoromycota</taxon>
        <taxon>Mucoromycotina</taxon>
        <taxon>Mucoromycetes</taxon>
        <taxon>Mucorales</taxon>
        <taxon>Syncephalastraceae</taxon>
        <taxon>Syncephalastrum</taxon>
    </lineage>
</organism>
<gene>
    <name evidence="2" type="ORF">BCR43DRAFT_492376</name>
</gene>
<name>A0A1X2HDN2_SYNRA</name>
<dbReference type="AlphaFoldDB" id="A0A1X2HDN2"/>
<accession>A0A1X2HDN2</accession>
<evidence type="ECO:0000313" key="2">
    <source>
        <dbReference type="EMBL" id="ORY96850.1"/>
    </source>
</evidence>
<protein>
    <submittedName>
        <fullName evidence="2">Uncharacterized protein</fullName>
    </submittedName>
</protein>
<evidence type="ECO:0000256" key="1">
    <source>
        <dbReference type="SAM" id="MobiDB-lite"/>
    </source>
</evidence>
<keyword evidence="3" id="KW-1185">Reference proteome</keyword>
<dbReference type="InParanoid" id="A0A1X2HDN2"/>
<dbReference type="EMBL" id="MCGN01000005">
    <property type="protein sequence ID" value="ORY96850.1"/>
    <property type="molecule type" value="Genomic_DNA"/>
</dbReference>
<feature type="region of interest" description="Disordered" evidence="1">
    <location>
        <begin position="1"/>
        <end position="23"/>
    </location>
</feature>